<dbReference type="PANTHER" id="PTHR30250:SF10">
    <property type="entry name" value="LIPOPOLYSACCHARIDE BIOSYNTHESIS PROTEIN WZXC"/>
    <property type="match status" value="1"/>
</dbReference>
<evidence type="ECO:0000256" key="2">
    <source>
        <dbReference type="ARBA" id="ARBA00007430"/>
    </source>
</evidence>
<dbReference type="RefSeq" id="WP_089415663.1">
    <property type="nucleotide sequence ID" value="NZ_CP022423.1"/>
</dbReference>
<comment type="subcellular location">
    <subcellularLocation>
        <location evidence="1">Cell membrane</location>
        <topology evidence="1">Multi-pass membrane protein</topology>
    </subcellularLocation>
</comment>
<comment type="similarity">
    <text evidence="2">Belongs to the polysaccharide synthase family.</text>
</comment>
<evidence type="ECO:0008006" key="10">
    <source>
        <dbReference type="Google" id="ProtNLM"/>
    </source>
</evidence>
<feature type="transmembrane region" description="Helical" evidence="7">
    <location>
        <begin position="350"/>
        <end position="370"/>
    </location>
</feature>
<organism evidence="8 9">
    <name type="scientific">Vitreoscilla filiformis</name>
    <dbReference type="NCBI Taxonomy" id="63"/>
    <lineage>
        <taxon>Bacteria</taxon>
        <taxon>Pseudomonadati</taxon>
        <taxon>Pseudomonadota</taxon>
        <taxon>Betaproteobacteria</taxon>
        <taxon>Neisseriales</taxon>
        <taxon>Neisseriaceae</taxon>
        <taxon>Vitreoscilla</taxon>
    </lineage>
</organism>
<evidence type="ECO:0000313" key="9">
    <source>
        <dbReference type="Proteomes" id="UP000199729"/>
    </source>
</evidence>
<dbReference type="Proteomes" id="UP000199729">
    <property type="component" value="Chromosome"/>
</dbReference>
<protein>
    <recommendedName>
        <fullName evidence="10">Polysaccharide biosynthesis protein</fullName>
    </recommendedName>
</protein>
<feature type="transmembrane region" description="Helical" evidence="7">
    <location>
        <begin position="249"/>
        <end position="267"/>
    </location>
</feature>
<feature type="transmembrane region" description="Helical" evidence="7">
    <location>
        <begin position="311"/>
        <end position="338"/>
    </location>
</feature>
<feature type="transmembrane region" description="Helical" evidence="7">
    <location>
        <begin position="123"/>
        <end position="143"/>
    </location>
</feature>
<keyword evidence="5 7" id="KW-1133">Transmembrane helix</keyword>
<feature type="transmembrane region" description="Helical" evidence="7">
    <location>
        <begin position="12"/>
        <end position="29"/>
    </location>
</feature>
<feature type="transmembrane region" description="Helical" evidence="7">
    <location>
        <begin position="75"/>
        <end position="103"/>
    </location>
</feature>
<evidence type="ECO:0000256" key="4">
    <source>
        <dbReference type="ARBA" id="ARBA00022692"/>
    </source>
</evidence>
<keyword evidence="9" id="KW-1185">Reference proteome</keyword>
<dbReference type="KEGG" id="vff:VITFI_CDS0492"/>
<evidence type="ECO:0000256" key="1">
    <source>
        <dbReference type="ARBA" id="ARBA00004651"/>
    </source>
</evidence>
<dbReference type="PANTHER" id="PTHR30250">
    <property type="entry name" value="PST FAMILY PREDICTED COLANIC ACID TRANSPORTER"/>
    <property type="match status" value="1"/>
</dbReference>
<keyword evidence="4 7" id="KW-0812">Transmembrane</keyword>
<evidence type="ECO:0000256" key="7">
    <source>
        <dbReference type="SAM" id="Phobius"/>
    </source>
</evidence>
<evidence type="ECO:0000256" key="5">
    <source>
        <dbReference type="ARBA" id="ARBA00022989"/>
    </source>
</evidence>
<evidence type="ECO:0000313" key="8">
    <source>
        <dbReference type="EMBL" id="ASM76271.1"/>
    </source>
</evidence>
<feature type="transmembrane region" description="Helical" evidence="7">
    <location>
        <begin position="401"/>
        <end position="424"/>
    </location>
</feature>
<dbReference type="EMBL" id="CP022423">
    <property type="protein sequence ID" value="ASM76271.1"/>
    <property type="molecule type" value="Genomic_DNA"/>
</dbReference>
<dbReference type="OrthoDB" id="3831435at2"/>
<evidence type="ECO:0000256" key="6">
    <source>
        <dbReference type="ARBA" id="ARBA00023136"/>
    </source>
</evidence>
<keyword evidence="3" id="KW-1003">Cell membrane</keyword>
<dbReference type="AlphaFoldDB" id="A0A221KB68"/>
<accession>A0A221KB68</accession>
<gene>
    <name evidence="8" type="ORF">VITFI_CDS0492</name>
</gene>
<feature type="transmembrane region" description="Helical" evidence="7">
    <location>
        <begin position="41"/>
        <end position="63"/>
    </location>
</feature>
<evidence type="ECO:0000256" key="3">
    <source>
        <dbReference type="ARBA" id="ARBA00022475"/>
    </source>
</evidence>
<reference evidence="8 9" key="1">
    <citation type="submission" date="2017-07" db="EMBL/GenBank/DDBJ databases">
        <title>Complete Genome Sequence of the cosmetic ferment Vitreoscilla filiformis (ATCC15551).</title>
        <authorList>
            <person name="Contreras S."/>
            <person name="Sagory-Zalkind P."/>
            <person name="Blanquart H."/>
            <person name="Iltis A."/>
            <person name="Morand S.C."/>
        </authorList>
    </citation>
    <scope>NUCLEOTIDE SEQUENCE [LARGE SCALE GENOMIC DNA]</scope>
    <source>
        <strain evidence="8 9">ATCC 15551</strain>
    </source>
</reference>
<dbReference type="GO" id="GO:0005886">
    <property type="term" value="C:plasma membrane"/>
    <property type="evidence" value="ECO:0007669"/>
    <property type="project" value="UniProtKB-SubCell"/>
</dbReference>
<proteinExistence type="inferred from homology"/>
<dbReference type="InterPro" id="IPR050833">
    <property type="entry name" value="Poly_Biosynth_Transport"/>
</dbReference>
<keyword evidence="6 7" id="KW-0472">Membrane</keyword>
<feature type="transmembrane region" description="Helical" evidence="7">
    <location>
        <begin position="377"/>
        <end position="395"/>
    </location>
</feature>
<sequence length="446" mass="47225">MSAWRHDLARLASAAVLAQLVPLLVLPWLTRTLPAEDIGRWTLFAALASNFAIVACLRYEYALVLPRSLAGARSVLGLCLTLALAWGLGLAGALLALAALWPWVEALCGTSATLVRWASLGGVLGWLPLAVTLAGVIQALTLWHNRGGRFAVIGQARVANPAMAAAVQALGAVSGPAGGGAHVLSGGQVAGQALGAAWLGWKARADVRRLHRLARWRWQRRRWWVLARRYRQFPLVNTPHAFINGLQDTVALALVLSSAGPAAAGFFGLMVRVVMAPTSLIGGALSEVLLGRAAQTWREGGDLVPTIHRSVAILSAFAVPSALVLALAGPTLFASLFGEPWREAGEWARWLAPCMAGRMIVGPLTVLPMILERQATALAFSLSGNVLYVLALWVGLAQGGLAWGCAAVSLVMSGYFLAFGLWLVRAARVAHADRQRAGGVLQESRT</sequence>
<name>A0A221KB68_VITFI</name>
<dbReference type="Pfam" id="PF13440">
    <property type="entry name" value="Polysacc_synt_3"/>
    <property type="match status" value="1"/>
</dbReference>